<comment type="pathway">
    <text evidence="4">Amino-acid biosynthesis; L-methionine biosynthesis via salvage pathway; S-methyl-5-thio-alpha-D-ribose 1-phosphate from S-methyl-5'-thioadenosine (phosphorylase route): step 1/1.</text>
</comment>
<dbReference type="GO" id="GO:0006166">
    <property type="term" value="P:purine ribonucleoside salvage"/>
    <property type="evidence" value="ECO:0007669"/>
    <property type="project" value="UniProtKB-KW"/>
</dbReference>
<organism evidence="6 7">
    <name type="scientific">Ladona fulva</name>
    <name type="common">Scarce chaser dragonfly</name>
    <name type="synonym">Libellula fulva</name>
    <dbReference type="NCBI Taxonomy" id="123851"/>
    <lineage>
        <taxon>Eukaryota</taxon>
        <taxon>Metazoa</taxon>
        <taxon>Ecdysozoa</taxon>
        <taxon>Arthropoda</taxon>
        <taxon>Hexapoda</taxon>
        <taxon>Insecta</taxon>
        <taxon>Pterygota</taxon>
        <taxon>Palaeoptera</taxon>
        <taxon>Odonata</taxon>
        <taxon>Epiprocta</taxon>
        <taxon>Anisoptera</taxon>
        <taxon>Libelluloidea</taxon>
        <taxon>Libellulidae</taxon>
        <taxon>Ladona</taxon>
    </lineage>
</organism>
<evidence type="ECO:0000313" key="6">
    <source>
        <dbReference type="EMBL" id="KAG8222781.1"/>
    </source>
</evidence>
<feature type="binding site" evidence="4">
    <location>
        <position position="190"/>
    </location>
    <ligand>
        <name>phosphate</name>
        <dbReference type="ChEBI" id="CHEBI:43474"/>
    </ligand>
</feature>
<gene>
    <name evidence="6" type="ORF">J437_LFUL006786</name>
</gene>
<dbReference type="SUPFAM" id="SSF53167">
    <property type="entry name" value="Purine and uridine phosphorylases"/>
    <property type="match status" value="1"/>
</dbReference>
<feature type="binding site" evidence="4">
    <location>
        <position position="9"/>
    </location>
    <ligand>
        <name>phosphate</name>
        <dbReference type="ChEBI" id="CHEBI:43474"/>
    </ligand>
</feature>
<keyword evidence="7" id="KW-1185">Reference proteome</keyword>
<accession>A0A8K0JUA5</accession>
<comment type="caution">
    <text evidence="6">The sequence shown here is derived from an EMBL/GenBank/DDBJ whole genome shotgun (WGS) entry which is preliminary data.</text>
</comment>
<dbReference type="CDD" id="cd09010">
    <property type="entry name" value="MTAP_SsMTAPII_like_MTIP"/>
    <property type="match status" value="1"/>
</dbReference>
<dbReference type="Gene3D" id="3.40.50.1580">
    <property type="entry name" value="Nucleoside phosphorylase domain"/>
    <property type="match status" value="1"/>
</dbReference>
<evidence type="ECO:0000256" key="1">
    <source>
        <dbReference type="ARBA" id="ARBA00022676"/>
    </source>
</evidence>
<feature type="binding site" evidence="4">
    <location>
        <position position="189"/>
    </location>
    <ligand>
        <name>substrate</name>
    </ligand>
</feature>
<dbReference type="GO" id="GO:0019509">
    <property type="term" value="P:L-methionine salvage from methylthioadenosine"/>
    <property type="evidence" value="ECO:0007669"/>
    <property type="project" value="UniProtKB-UniRule"/>
</dbReference>
<dbReference type="GO" id="GO:0017061">
    <property type="term" value="F:S-methyl-5-thioadenosine phosphorylase activity"/>
    <property type="evidence" value="ECO:0007669"/>
    <property type="project" value="UniProtKB-UniRule"/>
</dbReference>
<comment type="catalytic activity">
    <reaction evidence="4">
        <text>S-methyl-5'-thioadenosine + phosphate = 5-(methylsulfanyl)-alpha-D-ribose 1-phosphate + adenine</text>
        <dbReference type="Rhea" id="RHEA:11852"/>
        <dbReference type="ChEBI" id="CHEBI:16708"/>
        <dbReference type="ChEBI" id="CHEBI:17509"/>
        <dbReference type="ChEBI" id="CHEBI:43474"/>
        <dbReference type="ChEBI" id="CHEBI:58533"/>
        <dbReference type="EC" id="2.4.2.28"/>
    </reaction>
</comment>
<keyword evidence="2 4" id="KW-0808">Transferase</keyword>
<dbReference type="InterPro" id="IPR010044">
    <property type="entry name" value="MTAP"/>
</dbReference>
<dbReference type="PANTHER" id="PTHR42679:SF2">
    <property type="entry name" value="S-METHYL-5'-THIOADENOSINE PHOSPHORYLASE"/>
    <property type="match status" value="1"/>
</dbReference>
<proteinExistence type="inferred from homology"/>
<dbReference type="PANTHER" id="PTHR42679">
    <property type="entry name" value="S-METHYL-5'-THIOADENOSINE PHOSPHORYLASE"/>
    <property type="match status" value="1"/>
</dbReference>
<dbReference type="EC" id="2.4.2.28" evidence="4"/>
<dbReference type="AlphaFoldDB" id="A0A8K0JUA5"/>
<feature type="site" description="Important for substrate specificity" evidence="4">
    <location>
        <position position="225"/>
    </location>
</feature>
<keyword evidence="1 4" id="KW-0328">Glycosyltransferase</keyword>
<keyword evidence="4" id="KW-0963">Cytoplasm</keyword>
<feature type="binding site" evidence="4">
    <location>
        <begin position="213"/>
        <end position="215"/>
    </location>
    <ligand>
        <name>substrate</name>
    </ligand>
</feature>
<sequence>MKIGIIGGSGFQNPSFFQLTKETELSTPFGNPSDVFRLGKVGDVECVLISRHGPGHTIPPTFVNYRANLWGLKELGCTHIIATTACGSLQEEYRPGDLVVIDSFIDRTVRRETTFFDGKNLTSETSGVCHIPMEPAFCSRLCDLVYETGKSAGKNIHPKATVVTIEGPRFSTISESRLFHSWGANLVNMTTVPEATLAKELGLLYVAIGLVTDYDCWNDTGRVSAHEVLRCFKENLEHMAFLVKKTVEKLSTMDWSEDIDSAKKLVKSSIV</sequence>
<dbReference type="InterPro" id="IPR000845">
    <property type="entry name" value="Nucleoside_phosphorylase_d"/>
</dbReference>
<feature type="site" description="Important for substrate specificity" evidence="4">
    <location>
        <position position="171"/>
    </location>
</feature>
<dbReference type="InterPro" id="IPR035994">
    <property type="entry name" value="Nucleoside_phosphorylase_sf"/>
</dbReference>
<dbReference type="NCBIfam" id="TIGR01694">
    <property type="entry name" value="MTAP"/>
    <property type="match status" value="1"/>
</dbReference>
<comment type="subunit">
    <text evidence="4">Homotrimer.</text>
</comment>
<dbReference type="Proteomes" id="UP000792457">
    <property type="component" value="Unassembled WGS sequence"/>
</dbReference>
<evidence type="ECO:0000256" key="3">
    <source>
        <dbReference type="ARBA" id="ARBA00022726"/>
    </source>
</evidence>
<keyword evidence="4" id="KW-0539">Nucleus</keyword>
<dbReference type="HAMAP" id="MF_01963">
    <property type="entry name" value="MTAP"/>
    <property type="match status" value="1"/>
</dbReference>
<protein>
    <recommendedName>
        <fullName evidence="4">S-methyl-5'-thioadenosine phosphorylase</fullName>
        <ecNumber evidence="4">2.4.2.28</ecNumber>
    </recommendedName>
    <alternativeName>
        <fullName evidence="4">5'-methylthioadenosine phosphorylase</fullName>
        <shortName evidence="4">MTA phosphorylase</shortName>
        <shortName evidence="4">MTAP</shortName>
        <shortName evidence="4">MTAPase</shortName>
    </alternativeName>
</protein>
<feature type="domain" description="Nucleoside phosphorylase" evidence="5">
    <location>
        <begin position="2"/>
        <end position="247"/>
    </location>
</feature>
<feature type="binding site" evidence="4">
    <location>
        <begin position="51"/>
        <end position="52"/>
    </location>
    <ligand>
        <name>phosphate</name>
        <dbReference type="ChEBI" id="CHEBI:43474"/>
    </ligand>
</feature>
<dbReference type="Pfam" id="PF01048">
    <property type="entry name" value="PNP_UDP_1"/>
    <property type="match status" value="1"/>
</dbReference>
<evidence type="ECO:0000256" key="2">
    <source>
        <dbReference type="ARBA" id="ARBA00022679"/>
    </source>
</evidence>
<name>A0A8K0JUA5_LADFU</name>
<feature type="binding site" evidence="4">
    <location>
        <begin position="84"/>
        <end position="85"/>
    </location>
    <ligand>
        <name>phosphate</name>
        <dbReference type="ChEBI" id="CHEBI:43474"/>
    </ligand>
</feature>
<dbReference type="GO" id="GO:0005829">
    <property type="term" value="C:cytosol"/>
    <property type="evidence" value="ECO:0007669"/>
    <property type="project" value="TreeGrafter"/>
</dbReference>
<evidence type="ECO:0000259" key="5">
    <source>
        <dbReference type="Pfam" id="PF01048"/>
    </source>
</evidence>
<reference evidence="6" key="1">
    <citation type="submission" date="2013-04" db="EMBL/GenBank/DDBJ databases">
        <authorList>
            <person name="Qu J."/>
            <person name="Murali S.C."/>
            <person name="Bandaranaike D."/>
            <person name="Bellair M."/>
            <person name="Blankenburg K."/>
            <person name="Chao H."/>
            <person name="Dinh H."/>
            <person name="Doddapaneni H."/>
            <person name="Downs B."/>
            <person name="Dugan-Rocha S."/>
            <person name="Elkadiri S."/>
            <person name="Gnanaolivu R.D."/>
            <person name="Hernandez B."/>
            <person name="Javaid M."/>
            <person name="Jayaseelan J.C."/>
            <person name="Lee S."/>
            <person name="Li M."/>
            <person name="Ming W."/>
            <person name="Munidasa M."/>
            <person name="Muniz J."/>
            <person name="Nguyen L."/>
            <person name="Ongeri F."/>
            <person name="Osuji N."/>
            <person name="Pu L.-L."/>
            <person name="Puazo M."/>
            <person name="Qu C."/>
            <person name="Quiroz J."/>
            <person name="Raj R."/>
            <person name="Weissenberger G."/>
            <person name="Xin Y."/>
            <person name="Zou X."/>
            <person name="Han Y."/>
            <person name="Richards S."/>
            <person name="Worley K."/>
            <person name="Muzny D."/>
            <person name="Gibbs R."/>
        </authorList>
    </citation>
    <scope>NUCLEOTIDE SEQUENCE</scope>
    <source>
        <strain evidence="6">Sampled in the wild</strain>
    </source>
</reference>
<comment type="similarity">
    <text evidence="4">Belongs to the PNP/MTAP phosphorylase family. MTAP subfamily.</text>
</comment>
<reference evidence="6" key="2">
    <citation type="submission" date="2017-10" db="EMBL/GenBank/DDBJ databases">
        <title>Ladona fulva Genome sequencing and assembly.</title>
        <authorList>
            <person name="Murali S."/>
            <person name="Richards S."/>
            <person name="Bandaranaike D."/>
            <person name="Bellair M."/>
            <person name="Blankenburg K."/>
            <person name="Chao H."/>
            <person name="Dinh H."/>
            <person name="Doddapaneni H."/>
            <person name="Dugan-Rocha S."/>
            <person name="Elkadiri S."/>
            <person name="Gnanaolivu R."/>
            <person name="Hernandez B."/>
            <person name="Skinner E."/>
            <person name="Javaid M."/>
            <person name="Lee S."/>
            <person name="Li M."/>
            <person name="Ming W."/>
            <person name="Munidasa M."/>
            <person name="Muniz J."/>
            <person name="Nguyen L."/>
            <person name="Hughes D."/>
            <person name="Osuji N."/>
            <person name="Pu L.-L."/>
            <person name="Puazo M."/>
            <person name="Qu C."/>
            <person name="Quiroz J."/>
            <person name="Raj R."/>
            <person name="Weissenberger G."/>
            <person name="Xin Y."/>
            <person name="Zou X."/>
            <person name="Han Y."/>
            <person name="Worley K."/>
            <person name="Muzny D."/>
            <person name="Gibbs R."/>
        </authorList>
    </citation>
    <scope>NUCLEOTIDE SEQUENCE</scope>
    <source>
        <strain evidence="6">Sampled in the wild</strain>
    </source>
</reference>
<dbReference type="GO" id="GO:0005634">
    <property type="term" value="C:nucleus"/>
    <property type="evidence" value="ECO:0007669"/>
    <property type="project" value="UniProtKB-SubCell"/>
</dbReference>
<evidence type="ECO:0000313" key="7">
    <source>
        <dbReference type="Proteomes" id="UP000792457"/>
    </source>
</evidence>
<dbReference type="OrthoDB" id="431409at2759"/>
<dbReference type="EMBL" id="KZ308144">
    <property type="protein sequence ID" value="KAG8222781.1"/>
    <property type="molecule type" value="Genomic_DNA"/>
</dbReference>
<comment type="function">
    <text evidence="4">Catalyzes the reversible phosphorylation of S-methyl-5'-thioadenosine (MTA) to adenine and 5-methylthioribose-1-phosphate. Involved in the breakdown of MTA, a major by-product of polyamine biosynthesis. Responsible for the first step in the methionine salvage pathway after MTA has been generated from S-adenosylmethionine. Has broad substrate specificity with 6-aminopurine nucleosides as preferred substrates.</text>
</comment>
<evidence type="ECO:0000256" key="4">
    <source>
        <dbReference type="HAMAP-Rule" id="MF_03155"/>
    </source>
</evidence>
<dbReference type="UniPathway" id="UPA00904">
    <property type="reaction ID" value="UER00873"/>
</dbReference>
<comment type="subcellular location">
    <subcellularLocation>
        <location evidence="4">Cytoplasm</location>
    </subcellularLocation>
    <subcellularLocation>
        <location evidence="4">Nucleus</location>
    </subcellularLocation>
</comment>
<keyword evidence="3 4" id="KW-0660">Purine salvage</keyword>